<name>A0ABS5PP18_9FIRM</name>
<keyword evidence="3" id="KW-1185">Reference proteome</keyword>
<evidence type="ECO:0000259" key="1">
    <source>
        <dbReference type="Pfam" id="PF12724"/>
    </source>
</evidence>
<dbReference type="RefSeq" id="WP_213236779.1">
    <property type="nucleotide sequence ID" value="NZ_JAHBCL010000014.1"/>
</dbReference>
<evidence type="ECO:0000313" key="2">
    <source>
        <dbReference type="EMBL" id="MBS7526918.1"/>
    </source>
</evidence>
<dbReference type="Pfam" id="PF12724">
    <property type="entry name" value="Flavodoxin_5"/>
    <property type="match status" value="1"/>
</dbReference>
<dbReference type="InterPro" id="IPR026816">
    <property type="entry name" value="Flavodoxin_dom"/>
</dbReference>
<dbReference type="InterPro" id="IPR052200">
    <property type="entry name" value="Protoporphyrinogen_IX_DH"/>
</dbReference>
<dbReference type="Gene3D" id="3.40.50.360">
    <property type="match status" value="1"/>
</dbReference>
<evidence type="ECO:0000313" key="3">
    <source>
        <dbReference type="Proteomes" id="UP000746471"/>
    </source>
</evidence>
<dbReference type="EMBL" id="JAHBCL010000014">
    <property type="protein sequence ID" value="MBS7526918.1"/>
    <property type="molecule type" value="Genomic_DNA"/>
</dbReference>
<protein>
    <recommendedName>
        <fullName evidence="1">Flavodoxin domain-containing protein</fullName>
    </recommendedName>
</protein>
<gene>
    <name evidence="2" type="ORF">KHM83_09530</name>
</gene>
<dbReference type="InterPro" id="IPR029039">
    <property type="entry name" value="Flavoprotein-like_sf"/>
</dbReference>
<reference evidence="2 3" key="1">
    <citation type="submission" date="2021-05" db="EMBL/GenBank/DDBJ databases">
        <title>Fusibacter ferrireducens sp. nov., an anaerobic, sulfur- and Fe-reducing bacterium isolated from the mangrove sediment.</title>
        <authorList>
            <person name="Qiu D."/>
        </authorList>
    </citation>
    <scope>NUCLEOTIDE SEQUENCE [LARGE SCALE GENOMIC DNA]</scope>
    <source>
        <strain evidence="2 3">DSM 12116</strain>
    </source>
</reference>
<proteinExistence type="predicted"/>
<dbReference type="Proteomes" id="UP000746471">
    <property type="component" value="Unassembled WGS sequence"/>
</dbReference>
<dbReference type="PANTHER" id="PTHR38030">
    <property type="entry name" value="PROTOPORPHYRINOGEN IX DEHYDROGENASE [MENAQUINONE]"/>
    <property type="match status" value="1"/>
</dbReference>
<dbReference type="PANTHER" id="PTHR38030:SF2">
    <property type="entry name" value="PROTOPORPHYRINOGEN IX DEHYDROGENASE [QUINONE]"/>
    <property type="match status" value="1"/>
</dbReference>
<feature type="domain" description="Flavodoxin" evidence="1">
    <location>
        <begin position="4"/>
        <end position="135"/>
    </location>
</feature>
<comment type="caution">
    <text evidence="2">The sequence shown here is derived from an EMBL/GenBank/DDBJ whole genome shotgun (WGS) entry which is preliminary data.</text>
</comment>
<organism evidence="2 3">
    <name type="scientific">Fusibacter paucivorans</name>
    <dbReference type="NCBI Taxonomy" id="76009"/>
    <lineage>
        <taxon>Bacteria</taxon>
        <taxon>Bacillati</taxon>
        <taxon>Bacillota</taxon>
        <taxon>Clostridia</taxon>
        <taxon>Eubacteriales</taxon>
        <taxon>Eubacteriales Family XII. Incertae Sedis</taxon>
        <taxon>Fusibacter</taxon>
    </lineage>
</organism>
<accession>A0ABS5PP18</accession>
<dbReference type="SUPFAM" id="SSF52218">
    <property type="entry name" value="Flavoproteins"/>
    <property type="match status" value="1"/>
</dbReference>
<sequence length="182" mass="20238">MNAVVIYKSSTGFTEQYAGMIAAALKCPAVKFGNAGDLSQYDLVIFGGWVRAAKIVGLKTALKKVHRQSGQKMVVFAVGANEQTAENTHHLKTENLKEGNEQIPFFYLQGGFAPEKLNFFLNMMLKNVAKSIEKKDAANPGSLSKEDQEFLTFFRSSHNDVSEENLTEMLKFIRESTGEKTF</sequence>